<dbReference type="InterPro" id="IPR052027">
    <property type="entry name" value="PspC"/>
</dbReference>
<reference evidence="9 10" key="1">
    <citation type="submission" date="2016-11" db="EMBL/GenBank/DDBJ databases">
        <authorList>
            <person name="Jaros S."/>
            <person name="Januszkiewicz K."/>
            <person name="Wedrychowicz H."/>
        </authorList>
    </citation>
    <scope>NUCLEOTIDE SEQUENCE [LARGE SCALE GENOMIC DNA]</scope>
    <source>
        <strain evidence="9 10">CGMCC 4.5723</strain>
    </source>
</reference>
<keyword evidence="4 7" id="KW-1133">Transmembrane helix</keyword>
<feature type="domain" description="Phage shock protein PspC N-terminal" evidence="8">
    <location>
        <begin position="20"/>
        <end position="77"/>
    </location>
</feature>
<dbReference type="Pfam" id="PF04024">
    <property type="entry name" value="PspC"/>
    <property type="match status" value="1"/>
</dbReference>
<keyword evidence="10" id="KW-1185">Reference proteome</keyword>
<dbReference type="STRING" id="758803.SAMN05421803_11271"/>
<accession>A0A1M6NRX1</accession>
<dbReference type="EMBL" id="FQZK01000012">
    <property type="protein sequence ID" value="SHJ98420.1"/>
    <property type="molecule type" value="Genomic_DNA"/>
</dbReference>
<dbReference type="AlphaFoldDB" id="A0A1M6NRX1"/>
<evidence type="ECO:0000256" key="2">
    <source>
        <dbReference type="ARBA" id="ARBA00022475"/>
    </source>
</evidence>
<evidence type="ECO:0000256" key="5">
    <source>
        <dbReference type="ARBA" id="ARBA00023136"/>
    </source>
</evidence>
<evidence type="ECO:0000313" key="10">
    <source>
        <dbReference type="Proteomes" id="UP000184452"/>
    </source>
</evidence>
<name>A0A1M6NRX1_9ACTN</name>
<feature type="region of interest" description="Disordered" evidence="6">
    <location>
        <begin position="1"/>
        <end position="20"/>
    </location>
</feature>
<dbReference type="Proteomes" id="UP000184452">
    <property type="component" value="Unassembled WGS sequence"/>
</dbReference>
<feature type="transmembrane region" description="Helical" evidence="7">
    <location>
        <begin position="51"/>
        <end position="74"/>
    </location>
</feature>
<dbReference type="PANTHER" id="PTHR33885:SF3">
    <property type="entry name" value="PHAGE SHOCK PROTEIN C"/>
    <property type="match status" value="1"/>
</dbReference>
<proteinExistence type="predicted"/>
<evidence type="ECO:0000256" key="3">
    <source>
        <dbReference type="ARBA" id="ARBA00022692"/>
    </source>
</evidence>
<evidence type="ECO:0000256" key="7">
    <source>
        <dbReference type="SAM" id="Phobius"/>
    </source>
</evidence>
<evidence type="ECO:0000256" key="1">
    <source>
        <dbReference type="ARBA" id="ARBA00004162"/>
    </source>
</evidence>
<keyword evidence="5 7" id="KW-0472">Membrane</keyword>
<dbReference type="InterPro" id="IPR007168">
    <property type="entry name" value="Phageshock_PspC_N"/>
</dbReference>
<keyword evidence="3 7" id="KW-0812">Transmembrane</keyword>
<evidence type="ECO:0000259" key="8">
    <source>
        <dbReference type="Pfam" id="PF04024"/>
    </source>
</evidence>
<dbReference type="PANTHER" id="PTHR33885">
    <property type="entry name" value="PHAGE SHOCK PROTEIN C"/>
    <property type="match status" value="1"/>
</dbReference>
<evidence type="ECO:0000256" key="6">
    <source>
        <dbReference type="SAM" id="MobiDB-lite"/>
    </source>
</evidence>
<protein>
    <submittedName>
        <fullName evidence="9">Phage shock protein PspC (Stress-responsive transcriptional regulator)</fullName>
    </submittedName>
</protein>
<sequence>MGKTAADGQAEDMNDRLQGKRFRRSNDNRFLAGVCGGIADYFGIDANIVRLVFVVLTVLGFSGVFVYVLALLIMPAEGERHSLLEQIIRNFQGKPGQN</sequence>
<gene>
    <name evidence="9" type="ORF">SAMN05421803_11271</name>
</gene>
<keyword evidence="2" id="KW-1003">Cell membrane</keyword>
<evidence type="ECO:0000313" key="9">
    <source>
        <dbReference type="EMBL" id="SHJ98420.1"/>
    </source>
</evidence>
<dbReference type="GO" id="GO:0005886">
    <property type="term" value="C:plasma membrane"/>
    <property type="evidence" value="ECO:0007669"/>
    <property type="project" value="UniProtKB-SubCell"/>
</dbReference>
<comment type="subcellular location">
    <subcellularLocation>
        <location evidence="1">Cell membrane</location>
        <topology evidence="1">Single-pass membrane protein</topology>
    </subcellularLocation>
</comment>
<organism evidence="9 10">
    <name type="scientific">Nocardiopsis flavescens</name>
    <dbReference type="NCBI Taxonomy" id="758803"/>
    <lineage>
        <taxon>Bacteria</taxon>
        <taxon>Bacillati</taxon>
        <taxon>Actinomycetota</taxon>
        <taxon>Actinomycetes</taxon>
        <taxon>Streptosporangiales</taxon>
        <taxon>Nocardiopsidaceae</taxon>
        <taxon>Nocardiopsis</taxon>
    </lineage>
</organism>
<evidence type="ECO:0000256" key="4">
    <source>
        <dbReference type="ARBA" id="ARBA00022989"/>
    </source>
</evidence>